<proteinExistence type="predicted"/>
<dbReference type="InterPro" id="IPR017517">
    <property type="entry name" value="Maleyloyr_isom"/>
</dbReference>
<reference evidence="4" key="1">
    <citation type="journal article" date="2019" name="Int. J. Syst. Evol. Microbiol.">
        <title>The Global Catalogue of Microorganisms (GCM) 10K type strain sequencing project: providing services to taxonomists for standard genome sequencing and annotation.</title>
        <authorList>
            <consortium name="The Broad Institute Genomics Platform"/>
            <consortium name="The Broad Institute Genome Sequencing Center for Infectious Disease"/>
            <person name="Wu L."/>
            <person name="Ma J."/>
        </authorList>
    </citation>
    <scope>NUCLEOTIDE SEQUENCE [LARGE SCALE GENOMIC DNA]</scope>
    <source>
        <strain evidence="4">JCM 17782</strain>
    </source>
</reference>
<evidence type="ECO:0000313" key="4">
    <source>
        <dbReference type="Proteomes" id="UP001501417"/>
    </source>
</evidence>
<organism evidence="3 4">
    <name type="scientific">Mycobacterium paraffinicum</name>
    <dbReference type="NCBI Taxonomy" id="53378"/>
    <lineage>
        <taxon>Bacteria</taxon>
        <taxon>Bacillati</taxon>
        <taxon>Actinomycetota</taxon>
        <taxon>Actinomycetes</taxon>
        <taxon>Mycobacteriales</taxon>
        <taxon>Mycobacteriaceae</taxon>
        <taxon>Mycobacterium</taxon>
    </lineage>
</organism>
<feature type="region of interest" description="Disordered" evidence="1">
    <location>
        <begin position="34"/>
        <end position="58"/>
    </location>
</feature>
<keyword evidence="4" id="KW-1185">Reference proteome</keyword>
<dbReference type="NCBIfam" id="TIGR03086">
    <property type="entry name" value="TIGR03086 family metal-binding protein"/>
    <property type="match status" value="1"/>
</dbReference>
<sequence>MIPRAEAMRAYPRLVRPFLAGAAGQNKFVWLHRAESPRSQSDPPKLPSGKEIQGMDNTTSGIGVMAAEALDLLIDAVDRISPDSWDRPSNLEGWSLRELVGHVTGSAAKVVTLVEDGEIWGGPSQPSEWICDNPAARLRELATRLRDALPGAEFDGMRTSPEGEVALHRALAYPVSDLAMHAWDIHRSQGRMIELPEDLLALGRGLVESAPEQMLRRPGGFGPAQAAPADATPTARLMAFLGRSVDVGT</sequence>
<dbReference type="NCBIfam" id="TIGR03083">
    <property type="entry name" value="maleylpyruvate isomerase family mycothiol-dependent enzyme"/>
    <property type="match status" value="1"/>
</dbReference>
<dbReference type="InterPro" id="IPR034660">
    <property type="entry name" value="DinB/YfiT-like"/>
</dbReference>
<dbReference type="Proteomes" id="UP001501417">
    <property type="component" value="Unassembled WGS sequence"/>
</dbReference>
<accession>A0ABP8EZ52</accession>
<dbReference type="SUPFAM" id="SSF109854">
    <property type="entry name" value="DinB/YfiT-like putative metalloenzymes"/>
    <property type="match status" value="1"/>
</dbReference>
<dbReference type="Gene3D" id="1.20.120.450">
    <property type="entry name" value="dinb family like domain"/>
    <property type="match status" value="1"/>
</dbReference>
<dbReference type="EMBL" id="BAABGF010000039">
    <property type="protein sequence ID" value="GAA4290039.1"/>
    <property type="molecule type" value="Genomic_DNA"/>
</dbReference>
<evidence type="ECO:0000256" key="1">
    <source>
        <dbReference type="SAM" id="MobiDB-lite"/>
    </source>
</evidence>
<protein>
    <recommendedName>
        <fullName evidence="2">Mycothiol-dependent maleylpyruvate isomerase metal-binding domain-containing protein</fullName>
    </recommendedName>
</protein>
<dbReference type="InterPro" id="IPR024344">
    <property type="entry name" value="MDMPI_metal-binding"/>
</dbReference>
<dbReference type="Pfam" id="PF11716">
    <property type="entry name" value="MDMPI_N"/>
    <property type="match status" value="1"/>
</dbReference>
<comment type="caution">
    <text evidence="3">The sequence shown here is derived from an EMBL/GenBank/DDBJ whole genome shotgun (WGS) entry which is preliminary data.</text>
</comment>
<gene>
    <name evidence="3" type="ORF">GCM10023161_33900</name>
</gene>
<feature type="domain" description="Mycothiol-dependent maleylpyruvate isomerase metal-binding" evidence="2">
    <location>
        <begin position="68"/>
        <end position="185"/>
    </location>
</feature>
<dbReference type="InterPro" id="IPR017520">
    <property type="entry name" value="CHP03086"/>
</dbReference>
<evidence type="ECO:0000259" key="2">
    <source>
        <dbReference type="Pfam" id="PF11716"/>
    </source>
</evidence>
<evidence type="ECO:0000313" key="3">
    <source>
        <dbReference type="EMBL" id="GAA4290039.1"/>
    </source>
</evidence>
<name>A0ABP8EZ52_9MYCO</name>